<evidence type="ECO:0000313" key="3">
    <source>
        <dbReference type="EMBL" id="CDQ90283.1"/>
    </source>
</evidence>
<dbReference type="GO" id="GO:0005516">
    <property type="term" value="F:calmodulin binding"/>
    <property type="evidence" value="ECO:0007669"/>
    <property type="project" value="TreeGrafter"/>
</dbReference>
<dbReference type="GO" id="GO:0098831">
    <property type="term" value="C:presynaptic active zone cytoplasmic component"/>
    <property type="evidence" value="ECO:0007669"/>
    <property type="project" value="TreeGrafter"/>
</dbReference>
<dbReference type="GO" id="GO:0016082">
    <property type="term" value="P:synaptic vesicle priming"/>
    <property type="evidence" value="ECO:0007669"/>
    <property type="project" value="TreeGrafter"/>
</dbReference>
<dbReference type="SUPFAM" id="SSF49562">
    <property type="entry name" value="C2 domain (Calcium/lipid-binding domain, CaLB)"/>
    <property type="match status" value="1"/>
</dbReference>
<dbReference type="Gene3D" id="2.60.40.150">
    <property type="entry name" value="C2 domain"/>
    <property type="match status" value="1"/>
</dbReference>
<feature type="compositionally biased region" description="Low complexity" evidence="1">
    <location>
        <begin position="2388"/>
        <end position="2415"/>
    </location>
</feature>
<feature type="region of interest" description="Disordered" evidence="1">
    <location>
        <begin position="971"/>
        <end position="1174"/>
    </location>
</feature>
<feature type="region of interest" description="Disordered" evidence="1">
    <location>
        <begin position="723"/>
        <end position="744"/>
    </location>
</feature>
<evidence type="ECO:0000256" key="1">
    <source>
        <dbReference type="SAM" id="MobiDB-lite"/>
    </source>
</evidence>
<dbReference type="GO" id="GO:0099525">
    <property type="term" value="P:presynaptic dense core vesicle exocytosis"/>
    <property type="evidence" value="ECO:0007669"/>
    <property type="project" value="TreeGrafter"/>
</dbReference>
<feature type="compositionally biased region" description="Basic and acidic residues" evidence="1">
    <location>
        <begin position="566"/>
        <end position="582"/>
    </location>
</feature>
<accession>A0A060YEB7</accession>
<feature type="compositionally biased region" description="Low complexity" evidence="1">
    <location>
        <begin position="2450"/>
        <end position="2466"/>
    </location>
</feature>
<dbReference type="GO" id="GO:0035249">
    <property type="term" value="P:synaptic transmission, glutamatergic"/>
    <property type="evidence" value="ECO:0007669"/>
    <property type="project" value="TreeGrafter"/>
</dbReference>
<dbReference type="PaxDb" id="8022-A0A060YEB7"/>
<feature type="compositionally biased region" description="Polar residues" evidence="1">
    <location>
        <begin position="1188"/>
        <end position="1201"/>
    </location>
</feature>
<feature type="compositionally biased region" description="Polar residues" evidence="1">
    <location>
        <begin position="2115"/>
        <end position="2130"/>
    </location>
</feature>
<gene>
    <name evidence="3" type="ORF">GSONMT00042098001</name>
</gene>
<feature type="compositionally biased region" description="Polar residues" evidence="1">
    <location>
        <begin position="2299"/>
        <end position="2317"/>
    </location>
</feature>
<name>A0A060YEB7_ONCMY</name>
<feature type="region of interest" description="Disordered" evidence="1">
    <location>
        <begin position="1188"/>
        <end position="1309"/>
    </location>
</feature>
<dbReference type="GO" id="GO:0017075">
    <property type="term" value="F:syntaxin-1 binding"/>
    <property type="evidence" value="ECO:0007669"/>
    <property type="project" value="TreeGrafter"/>
</dbReference>
<dbReference type="GO" id="GO:0030672">
    <property type="term" value="C:synaptic vesicle membrane"/>
    <property type="evidence" value="ECO:0007669"/>
    <property type="project" value="TreeGrafter"/>
</dbReference>
<feature type="compositionally biased region" description="Polar residues" evidence="1">
    <location>
        <begin position="2173"/>
        <end position="2199"/>
    </location>
</feature>
<feature type="compositionally biased region" description="Basic and acidic residues" evidence="1">
    <location>
        <begin position="205"/>
        <end position="214"/>
    </location>
</feature>
<feature type="compositionally biased region" description="Polar residues" evidence="1">
    <location>
        <begin position="727"/>
        <end position="744"/>
    </location>
</feature>
<feature type="compositionally biased region" description="Polar residues" evidence="1">
    <location>
        <begin position="2416"/>
        <end position="2426"/>
    </location>
</feature>
<dbReference type="EMBL" id="FR910363">
    <property type="protein sequence ID" value="CDQ90283.1"/>
    <property type="molecule type" value="Genomic_DNA"/>
</dbReference>
<dbReference type="GO" id="GO:0042734">
    <property type="term" value="C:presynaptic membrane"/>
    <property type="evidence" value="ECO:0007669"/>
    <property type="project" value="TreeGrafter"/>
</dbReference>
<feature type="compositionally biased region" description="Polar residues" evidence="1">
    <location>
        <begin position="1266"/>
        <end position="1276"/>
    </location>
</feature>
<dbReference type="Pfam" id="PF00168">
    <property type="entry name" value="C2"/>
    <property type="match status" value="1"/>
</dbReference>
<evidence type="ECO:0000313" key="4">
    <source>
        <dbReference type="Proteomes" id="UP000193380"/>
    </source>
</evidence>
<feature type="compositionally biased region" description="Low complexity" evidence="1">
    <location>
        <begin position="1216"/>
        <end position="1257"/>
    </location>
</feature>
<feature type="region of interest" description="Disordered" evidence="1">
    <location>
        <begin position="2103"/>
        <end position="2615"/>
    </location>
</feature>
<dbReference type="FunFam" id="2.60.40.150:FF:000031">
    <property type="entry name" value="Protein unc-13 homolog B"/>
    <property type="match status" value="1"/>
</dbReference>
<feature type="compositionally biased region" description="Low complexity" evidence="1">
    <location>
        <begin position="1014"/>
        <end position="1023"/>
    </location>
</feature>
<dbReference type="GO" id="GO:0031594">
    <property type="term" value="C:neuromuscular junction"/>
    <property type="evidence" value="ECO:0007669"/>
    <property type="project" value="TreeGrafter"/>
</dbReference>
<feature type="compositionally biased region" description="Basic and acidic residues" evidence="1">
    <location>
        <begin position="2200"/>
        <end position="2209"/>
    </location>
</feature>
<feature type="compositionally biased region" description="Low complexity" evidence="1">
    <location>
        <begin position="543"/>
        <end position="558"/>
    </location>
</feature>
<feature type="compositionally biased region" description="Pro residues" evidence="1">
    <location>
        <begin position="1002"/>
        <end position="1013"/>
    </location>
</feature>
<dbReference type="InterPro" id="IPR027080">
    <property type="entry name" value="Unc-13"/>
</dbReference>
<dbReference type="GO" id="GO:0061789">
    <property type="term" value="P:dense core granule priming"/>
    <property type="evidence" value="ECO:0007669"/>
    <property type="project" value="TreeGrafter"/>
</dbReference>
<dbReference type="InterPro" id="IPR000008">
    <property type="entry name" value="C2_dom"/>
</dbReference>
<dbReference type="PANTHER" id="PTHR10480:SF8">
    <property type="entry name" value="PROTEIN UNC-13 HOMOLOG B"/>
    <property type="match status" value="1"/>
</dbReference>
<feature type="compositionally biased region" description="Polar residues" evidence="1">
    <location>
        <begin position="215"/>
        <end position="235"/>
    </location>
</feature>
<feature type="region of interest" description="Disordered" evidence="1">
    <location>
        <begin position="931"/>
        <end position="958"/>
    </location>
</feature>
<feature type="compositionally biased region" description="Polar residues" evidence="1">
    <location>
        <begin position="1289"/>
        <end position="1309"/>
    </location>
</feature>
<feature type="compositionally biased region" description="Polar residues" evidence="1">
    <location>
        <begin position="976"/>
        <end position="985"/>
    </location>
</feature>
<reference evidence="3" key="2">
    <citation type="submission" date="2014-03" db="EMBL/GenBank/DDBJ databases">
        <authorList>
            <person name="Genoscope - CEA"/>
        </authorList>
    </citation>
    <scope>NUCLEOTIDE SEQUENCE</scope>
</reference>
<reference evidence="3" key="1">
    <citation type="journal article" date="2014" name="Nat. Commun.">
        <title>The rainbow trout genome provides novel insights into evolution after whole-genome duplication in vertebrates.</title>
        <authorList>
            <person name="Berthelot C."/>
            <person name="Brunet F."/>
            <person name="Chalopin D."/>
            <person name="Juanchich A."/>
            <person name="Bernard M."/>
            <person name="Noel B."/>
            <person name="Bento P."/>
            <person name="Da Silva C."/>
            <person name="Labadie K."/>
            <person name="Alberti A."/>
            <person name="Aury J.M."/>
            <person name="Louis A."/>
            <person name="Dehais P."/>
            <person name="Bardou P."/>
            <person name="Montfort J."/>
            <person name="Klopp C."/>
            <person name="Cabau C."/>
            <person name="Gaspin C."/>
            <person name="Thorgaard G.H."/>
            <person name="Boussaha M."/>
            <person name="Quillet E."/>
            <person name="Guyomard R."/>
            <person name="Galiana D."/>
            <person name="Bobe J."/>
            <person name="Volff J.N."/>
            <person name="Genet C."/>
            <person name="Wincker P."/>
            <person name="Jaillon O."/>
            <person name="Roest Crollius H."/>
            <person name="Guiguen Y."/>
        </authorList>
    </citation>
    <scope>NUCLEOTIDE SEQUENCE [LARGE SCALE GENOMIC DNA]</scope>
</reference>
<feature type="compositionally biased region" description="Low complexity" evidence="1">
    <location>
        <begin position="2475"/>
        <end position="2495"/>
    </location>
</feature>
<dbReference type="GO" id="GO:0019992">
    <property type="term" value="F:diacylglycerol binding"/>
    <property type="evidence" value="ECO:0007669"/>
    <property type="project" value="InterPro"/>
</dbReference>
<dbReference type="InterPro" id="IPR035892">
    <property type="entry name" value="C2_domain_sf"/>
</dbReference>
<feature type="compositionally biased region" description="Polar residues" evidence="1">
    <location>
        <begin position="774"/>
        <end position="783"/>
    </location>
</feature>
<dbReference type="PANTHER" id="PTHR10480">
    <property type="entry name" value="PROTEIN UNC-13 HOMOLOG"/>
    <property type="match status" value="1"/>
</dbReference>
<dbReference type="STRING" id="8022.A0A060YEB7"/>
<feature type="region of interest" description="Disordered" evidence="1">
    <location>
        <begin position="764"/>
        <end position="783"/>
    </location>
</feature>
<feature type="region of interest" description="Disordered" evidence="1">
    <location>
        <begin position="1348"/>
        <end position="1386"/>
    </location>
</feature>
<dbReference type="CDD" id="cd08394">
    <property type="entry name" value="C2A_Munc13"/>
    <property type="match status" value="1"/>
</dbReference>
<feature type="non-terminal residue" evidence="3">
    <location>
        <position position="2615"/>
    </location>
</feature>
<feature type="compositionally biased region" description="Low complexity" evidence="1">
    <location>
        <begin position="1348"/>
        <end position="1360"/>
    </location>
</feature>
<dbReference type="PROSITE" id="PS50004">
    <property type="entry name" value="C2"/>
    <property type="match status" value="1"/>
</dbReference>
<feature type="region of interest" description="Disordered" evidence="1">
    <location>
        <begin position="538"/>
        <end position="633"/>
    </location>
</feature>
<proteinExistence type="predicted"/>
<feature type="region of interest" description="Disordered" evidence="1">
    <location>
        <begin position="205"/>
        <end position="245"/>
    </location>
</feature>
<feature type="compositionally biased region" description="Low complexity" evidence="1">
    <location>
        <begin position="1078"/>
        <end position="1145"/>
    </location>
</feature>
<feature type="domain" description="C2" evidence="2">
    <location>
        <begin position="1"/>
        <end position="108"/>
    </location>
</feature>
<dbReference type="SMART" id="SM00239">
    <property type="entry name" value="C2"/>
    <property type="match status" value="1"/>
</dbReference>
<evidence type="ECO:0000259" key="2">
    <source>
        <dbReference type="PROSITE" id="PS50004"/>
    </source>
</evidence>
<feature type="compositionally biased region" description="Pro residues" evidence="1">
    <location>
        <begin position="1024"/>
        <end position="1038"/>
    </location>
</feature>
<organism evidence="3 4">
    <name type="scientific">Oncorhynchus mykiss</name>
    <name type="common">Rainbow trout</name>
    <name type="synonym">Salmo gairdneri</name>
    <dbReference type="NCBI Taxonomy" id="8022"/>
    <lineage>
        <taxon>Eukaryota</taxon>
        <taxon>Metazoa</taxon>
        <taxon>Chordata</taxon>
        <taxon>Craniata</taxon>
        <taxon>Vertebrata</taxon>
        <taxon>Euteleostomi</taxon>
        <taxon>Actinopterygii</taxon>
        <taxon>Neopterygii</taxon>
        <taxon>Teleostei</taxon>
        <taxon>Protacanthopterygii</taxon>
        <taxon>Salmoniformes</taxon>
        <taxon>Salmonidae</taxon>
        <taxon>Salmoninae</taxon>
        <taxon>Oncorhynchus</taxon>
    </lineage>
</organism>
<feature type="compositionally biased region" description="Basic and acidic residues" evidence="1">
    <location>
        <begin position="1366"/>
        <end position="1378"/>
    </location>
</feature>
<dbReference type="GO" id="GO:0016081">
    <property type="term" value="P:synaptic vesicle docking"/>
    <property type="evidence" value="ECO:0007669"/>
    <property type="project" value="TreeGrafter"/>
</dbReference>
<protein>
    <recommendedName>
        <fullName evidence="2">C2 domain-containing protein</fullName>
    </recommendedName>
</protein>
<dbReference type="Proteomes" id="UP000193380">
    <property type="component" value="Unassembled WGS sequence"/>
</dbReference>
<dbReference type="GO" id="GO:0043195">
    <property type="term" value="C:terminal bouton"/>
    <property type="evidence" value="ECO:0007669"/>
    <property type="project" value="TreeGrafter"/>
</dbReference>
<sequence>MKYGTNTLHVAGNICIPCIGVTSMVLCHHKFNSYVTLKVQNVKSTTITVRGDQPCWEQDFMFEINRLDLGLIVEVWNKGLIWDTMLGTAWIPLKSIRQSEEEGSGEWTFLDAEVLMKADEIYGTKNPTPHRVLLDTRFELPFDIPDDEAQYWTGKLDRINTMRIHDEYPLQDEVQRRPMPLAASQCCNYFGWADTLTLDDHDSAVDDRDSDYRSETSNSLPPRYHTTTQPNSSMHQYPMGPRLQNHLDSCTDSIHSFDMDYRDHRGSSKYKVQGRNHLSEFLDKEENRWVEDDVILRMGRALTEPSGSSLCQSTQHSGIIPATYPVGYDTIDRRRKKKIRDPGGLSFSEAEKLTDEPFPPDLALLRQKRGELVLRQVAEIEEEEEQMTPCLKPYKNGLLYKTRMWAKNKLGDTLENYVVYQEEEAARMRTGLAYDSEEELPYSMGSEEELEEIASLAEAIHSENGRGQGRYASSHGGHIDKYQSYLVKKSGKGKMGGWAPEAMLSPVEEPSDEYVDPMDELQCLVETVSEYLAEKEEEISRYGSLPKSSKSRLSSQGSIRTESTGEDPRTPIDVKEETHTEAPPEPGISGVKHAMSSLFSSFTDKVSSAPKQPHSGSAETKEVPPAPSSQSGISKLFSLIPKSTSPAPARVALVSPTAHPNGTFSFNLPSQSDAKTQVQNQEMAAMRTEMYSTSDEVPDSAKPQTPAVTSIVEKMSFAIKKSGEEVVNSTEGKQSPGRSSSREGFQNLANWEEKHIHQREQSMAVGGGRRLDNSRNVPQNKPFVNTQGKVVHVRPDSMIASQQSVPTSSINQPEPASSGFFSPFKKSFSSLIAPVNPVPPQGPPPVAVYPVFGSAPDITSEKPVEEPSLGSKLKLQFLSSDNVSSQQPPKAAGGGMFSGFMKFASGEDVSAYKPPEIPNQEQAQHCQLPPVPHQQHMQQHQRPPPMSLGMQQAPPEHQGFLTGLFKGAATDDTFKVGSNQPQQGGLLSGILRFGSGSDLSGNPPPQQVPPNSQPPSASNCQQFPPQPPPQQIAPPPSQPGGILSGLLRFSSAENLSPNVPPPQGQQQGVFPSNHPRQKQAPCPSQQPPSQQAPPQQGGLFSGLFKLGSSDNVLSTQTTQLQQQLPPSAGPRNQQNFNQQNMQGPNRDPLRDQAFLDNKPDFSRQHTVPKPAQQGGLLSGLFKFASADNVSTNQSPIPQTHSAPPLNQPSQQYPNRQNVPLQNPNQPTQQVQDQNQPTQQPSQQVQSQNQPTPQPSLLSGLFKKSSTENVPQQSPPISQERLQHVISPPNVISPNARQNLTPSRQDTASQPGVLSGLFNKLTKSSGNVEACNPSPPLQIQQIQHHTITPAGQPTQQTPPSTHIAHQVPHEPNEEADKKPGFLSGLFNRNDEVSTHKSAEMLKYNSEPETLSASSPGLLSSMFKTGPSNTVVNNTSESEMERRESGLLGHSIPRQNRNVAEIAPGSWEAETLDLRTSATYARSFQSRPSYTSCSTGHLPQLMHYHGSLQSNHPLATSYSAENMLSLLQGHPNTAMMSSQQYHNQSNHSLYSVTGQDGYQDLLASYRVNSSYGENQWIQESILWQQLQNQSQTYHTSDVSYVQPPVGAVFQDSTLYCSSTNIDNQYSSPQPWHEIDYNQEPIKHHQQEVPRNVDSNPYTKKKCMNSYDDLGNLHTNQMMEQKEYWTEEEGALNLSTKMSNAKFGKWNSFDNGSCYSLNGISYHEGYYEENPPNLSYSANWQYSDQGMVNQSQLSLTRSFDRSYPKPHNGEMEECLYLEETEWYHQWLVLLEQGMWWPADDGDCGYFVYTDHEYIYALLTDAGGTMVYACAPEGESLGTGPDNFPSAWLHNEMVTVCGFKVPLYNEDELLWLPGQDQGVPKLLNAPLDLSAAYRKGNQIMNLNLERFSQMFESSFLAQKEQAVDFSLYRLNKVRMDPRQPNHAYQNPYLEVIDLSCSNRDQKGPYWNNQQMKELLSQKVAVSHNATPTTDSSQQRLNNCYQPRQRRHSSFGVRVRHVDDTPEEEWRQRVTPGEEIPNRHVKKFSSFISSIVGKTAESDLNKGRAGLASCVNGEQYKPPGTESTPVDQQAKSILSSGFQSLKSKIIKEDPPATTTPAPSVVQQTERQAASTSSRIVPTPPASGQYGQPPAQPPTVTQKPRLARQATMSQKAAPPTQPTVPTSSMDPLNKSVSPLQPQSQYTTDRSSVKPVEKPAEQPQGGFMSFFKSALLIEEPTPEPPKPPEALSKPQDRNGSTASLPGSTSLNKQEDTGASNLFGSIGSFFSAESPPSQQPKPVVKNEPNRVVTQGSQSRPSLQKQQTMDGVQRGVPHPAPGQPPGKSMSQVFPPNTSTGPTPGRSQTMTPTGQTKQEPPPKPSVGLFGFMGEIGDMISGTPPTTTTTTTKEESPGMGLLSMFGGSSPQQAPTQTESSQAPPPEPHVKSLFSMFGGPSPPRGPSQAATPQAATPQAPQSGPSPPQAQPQPETSSILGGLFSGSSASESPPKGLFSMFSGPSAPQPPGQAGSAPDSSVPESTVPKEPPTKNVFSMFSGPLSPPQASSVDSVATVPTPECANTQKESISGIPPQEAAPPKEPPATAAPQTAGSVLGGWFGGSSPQPATTA</sequence>
<feature type="compositionally biased region" description="Polar residues" evidence="1">
    <location>
        <begin position="2335"/>
        <end position="2364"/>
    </location>
</feature>
<feature type="compositionally biased region" description="Polar residues" evidence="1">
    <location>
        <begin position="597"/>
        <end position="618"/>
    </location>
</feature>
<feature type="compositionally biased region" description="Polar residues" evidence="1">
    <location>
        <begin position="2246"/>
        <end position="2271"/>
    </location>
</feature>